<feature type="region of interest" description="Disordered" evidence="2">
    <location>
        <begin position="289"/>
        <end position="311"/>
    </location>
</feature>
<dbReference type="PRINTS" id="PR00868">
    <property type="entry name" value="DNAPOLI"/>
</dbReference>
<feature type="region of interest" description="Disordered" evidence="2">
    <location>
        <begin position="197"/>
        <end position="239"/>
    </location>
</feature>
<dbReference type="InterPro" id="IPR036397">
    <property type="entry name" value="RNaseH_sf"/>
</dbReference>
<dbReference type="EMBL" id="LR824013">
    <property type="protein sequence ID" value="CAH0578951.1"/>
    <property type="molecule type" value="Genomic_DNA"/>
</dbReference>
<organism evidence="4 5">
    <name type="scientific">Chrysodeixis includens</name>
    <name type="common">Soybean looper</name>
    <name type="synonym">Pseudoplusia includens</name>
    <dbReference type="NCBI Taxonomy" id="689277"/>
    <lineage>
        <taxon>Eukaryota</taxon>
        <taxon>Metazoa</taxon>
        <taxon>Ecdysozoa</taxon>
        <taxon>Arthropoda</taxon>
        <taxon>Hexapoda</taxon>
        <taxon>Insecta</taxon>
        <taxon>Pterygota</taxon>
        <taxon>Neoptera</taxon>
        <taxon>Endopterygota</taxon>
        <taxon>Lepidoptera</taxon>
        <taxon>Glossata</taxon>
        <taxon>Ditrysia</taxon>
        <taxon>Noctuoidea</taxon>
        <taxon>Noctuidae</taxon>
        <taxon>Plusiinae</taxon>
        <taxon>Chrysodeixis</taxon>
    </lineage>
</organism>
<protein>
    <recommendedName>
        <fullName evidence="3">DNA-directed DNA polymerase family A palm domain-containing protein</fullName>
    </recommendedName>
</protein>
<feature type="compositionally biased region" description="Low complexity" evidence="2">
    <location>
        <begin position="216"/>
        <end position="230"/>
    </location>
</feature>
<dbReference type="SMART" id="SM00482">
    <property type="entry name" value="POLAc"/>
    <property type="match status" value="1"/>
</dbReference>
<gene>
    <name evidence="4" type="ORF">CINC_LOCUS791</name>
</gene>
<dbReference type="GO" id="GO:0006261">
    <property type="term" value="P:DNA-templated DNA replication"/>
    <property type="evidence" value="ECO:0007669"/>
    <property type="project" value="InterPro"/>
</dbReference>
<feature type="domain" description="DNA-directed DNA polymerase family A palm" evidence="3">
    <location>
        <begin position="739"/>
        <end position="948"/>
    </location>
</feature>
<keyword evidence="5" id="KW-1185">Reference proteome</keyword>
<proteinExistence type="predicted"/>
<evidence type="ECO:0000259" key="3">
    <source>
        <dbReference type="SMART" id="SM00482"/>
    </source>
</evidence>
<name>A0A9P0FP67_CHRIL</name>
<evidence type="ECO:0000313" key="5">
    <source>
        <dbReference type="Proteomes" id="UP001154114"/>
    </source>
</evidence>
<reference evidence="4" key="1">
    <citation type="submission" date="2021-12" db="EMBL/GenBank/DDBJ databases">
        <authorList>
            <person name="King R."/>
        </authorList>
    </citation>
    <scope>NUCLEOTIDE SEQUENCE</scope>
</reference>
<keyword evidence="1" id="KW-0235">DNA replication</keyword>
<dbReference type="InterPro" id="IPR001098">
    <property type="entry name" value="DNA-dir_DNA_pol_A_palm_dom"/>
</dbReference>
<dbReference type="Proteomes" id="UP001154114">
    <property type="component" value="Chromosome 10"/>
</dbReference>
<dbReference type="PANTHER" id="PTHR10133">
    <property type="entry name" value="DNA POLYMERASE I"/>
    <property type="match status" value="1"/>
</dbReference>
<dbReference type="Gene3D" id="3.30.420.10">
    <property type="entry name" value="Ribonuclease H-like superfamily/Ribonuclease H"/>
    <property type="match status" value="1"/>
</dbReference>
<sequence length="994" mass="111533">MNRNNYLQSQNWYSKQLSPFGKKVLQVLIKHKNKAEQQTTNKTPYRRYPRESQRVIIFGEDPVDKLSHTPVAPKSPSELYHVARNNNFKLADNINMVLESADNNDFPQPTVAASKNLDFNLDHENPDEINRLYNNNSNNHNNKCIDWNDMLDSELLHDNNGNVEVEKLNDTNEPFNIIFPNENVTESIGKSVVIKGKANKRKNTKSIDHKPKTARTKATTSETKTTSTENNKPERKVASEKPRNILRKQCYTKTVKNWLNGVEPLNSIEEPITDEGVSYDNDKTISAAGTTKDGMNSMEQHGDKPADKKVDLASPKQKIIIDKTQKCTKKVVQAQLANKDGIMKFSKPKKVVEDKLDVTEKKQDNVKGKQVRKFIPPIKSQIPVKEVTYDICTVNEMNVETYEDSLGVTDIELLAVLLYSNGFCQLNSHHTDGACVPDGLLICCHSMFYCLKGTGQKLKELITRIMENNKIVCYGARDILIYMASVFQMDIHSIQMYDVKIGGSLLDPDNSPENFSELEKLLSFSPLYTIATECVLQKAAWYLTLLGECWLKLRGVLHDEALWDVFLDIEMKLLPIIADMERRGVMVDLAKLKSMEEVLESRMKLAEQQCYKAAGKVFQINSTLQVRAIIYDELKLDTKCNVKIRETLAKGAKSTNETMLRSLMSEHPLPKLILEYRHLHKAHATFLLGISQHIKDGVVNPTWIQNAAATGRIASSTPNLQAIPKAPFSLCMEPDANDGQELLRFRSVYVSRAGHSFLAADFKHIECRLFAHAAADTDLQHALTSSDDLFKVLAAKWLKKSESEVSGEERERTKRLVYASLYGAGARKLMEILDASYEQALEAAASFHRAFPSLKSFGAGVCRGLRGSARVRSLCGRARRLPRVHSAEPAARAHAERQAVNFVVQGSAADVCKTAMIATTARLRDSSLRAHLVLQIHDELVWEVRDHHLHCAAGIVKQVMEECGRGCGMAVPLPVALSVGTSWGHMLPYTCPPP</sequence>
<dbReference type="SUPFAM" id="SSF56672">
    <property type="entry name" value="DNA/RNA polymerases"/>
    <property type="match status" value="1"/>
</dbReference>
<evidence type="ECO:0000256" key="1">
    <source>
        <dbReference type="ARBA" id="ARBA00022705"/>
    </source>
</evidence>
<dbReference type="Gene3D" id="3.30.70.370">
    <property type="match status" value="1"/>
</dbReference>
<dbReference type="GO" id="GO:0003887">
    <property type="term" value="F:DNA-directed DNA polymerase activity"/>
    <property type="evidence" value="ECO:0007669"/>
    <property type="project" value="InterPro"/>
</dbReference>
<dbReference type="Gene3D" id="1.10.150.20">
    <property type="entry name" value="5' to 3' exonuclease, C-terminal subdomain"/>
    <property type="match status" value="1"/>
</dbReference>
<dbReference type="Pfam" id="PF00476">
    <property type="entry name" value="DNA_pol_A"/>
    <property type="match status" value="1"/>
</dbReference>
<dbReference type="CDD" id="cd08638">
    <property type="entry name" value="DNA_pol_A_theta"/>
    <property type="match status" value="1"/>
</dbReference>
<accession>A0A9P0FP67</accession>
<feature type="compositionally biased region" description="Basic and acidic residues" evidence="2">
    <location>
        <begin position="300"/>
        <end position="311"/>
    </location>
</feature>
<evidence type="ECO:0000256" key="2">
    <source>
        <dbReference type="SAM" id="MobiDB-lite"/>
    </source>
</evidence>
<dbReference type="Gene3D" id="1.20.1060.10">
    <property type="entry name" value="Taq DNA Polymerase, Chain T, domain 4"/>
    <property type="match status" value="1"/>
</dbReference>
<dbReference type="GO" id="GO:0003677">
    <property type="term" value="F:DNA binding"/>
    <property type="evidence" value="ECO:0007669"/>
    <property type="project" value="InterPro"/>
</dbReference>
<dbReference type="PANTHER" id="PTHR10133:SF27">
    <property type="entry name" value="DNA POLYMERASE NU"/>
    <property type="match status" value="1"/>
</dbReference>
<dbReference type="GO" id="GO:0006302">
    <property type="term" value="P:double-strand break repair"/>
    <property type="evidence" value="ECO:0007669"/>
    <property type="project" value="TreeGrafter"/>
</dbReference>
<feature type="compositionally biased region" description="Polar residues" evidence="2">
    <location>
        <begin position="289"/>
        <end position="299"/>
    </location>
</feature>
<evidence type="ECO:0000313" key="4">
    <source>
        <dbReference type="EMBL" id="CAH0578951.1"/>
    </source>
</evidence>
<dbReference type="AlphaFoldDB" id="A0A9P0FP67"/>
<dbReference type="InterPro" id="IPR043502">
    <property type="entry name" value="DNA/RNA_pol_sf"/>
</dbReference>
<dbReference type="InterPro" id="IPR002298">
    <property type="entry name" value="DNA_polymerase_A"/>
</dbReference>
<dbReference type="OrthoDB" id="275278at2759"/>